<evidence type="ECO:0000259" key="5">
    <source>
        <dbReference type="Pfam" id="PF13404"/>
    </source>
</evidence>
<dbReference type="PANTHER" id="PTHR30154:SF34">
    <property type="entry name" value="TRANSCRIPTIONAL REGULATOR AZLB"/>
    <property type="match status" value="1"/>
</dbReference>
<dbReference type="GO" id="GO:0043200">
    <property type="term" value="P:response to amino acid"/>
    <property type="evidence" value="ECO:0007669"/>
    <property type="project" value="TreeGrafter"/>
</dbReference>
<name>A0A6M7UDJ2_9HYPH</name>
<dbReference type="InterPro" id="IPR019887">
    <property type="entry name" value="Tscrpt_reg_AsnC/Lrp_C"/>
</dbReference>
<dbReference type="AlphaFoldDB" id="A0A6M7UDJ2"/>
<keyword evidence="7" id="KW-1185">Reference proteome</keyword>
<dbReference type="SUPFAM" id="SSF54909">
    <property type="entry name" value="Dimeric alpha+beta barrel"/>
    <property type="match status" value="1"/>
</dbReference>
<dbReference type="InterPro" id="IPR000485">
    <property type="entry name" value="AsnC-type_HTH_dom"/>
</dbReference>
<evidence type="ECO:0000256" key="1">
    <source>
        <dbReference type="ARBA" id="ARBA00023015"/>
    </source>
</evidence>
<feature type="domain" description="Transcription regulator AsnC/Lrp ligand binding" evidence="4">
    <location>
        <begin position="79"/>
        <end position="147"/>
    </location>
</feature>
<reference evidence="6 7" key="1">
    <citation type="submission" date="2018-10" db="EMBL/GenBank/DDBJ databases">
        <authorList>
            <person name="Perry B.J."/>
            <person name="Sullivan J.T."/>
            <person name="Murphy R.J.T."/>
            <person name="Ramsay J.P."/>
            <person name="Ronson C.W."/>
        </authorList>
    </citation>
    <scope>NUCLEOTIDE SEQUENCE [LARGE SCALE GENOMIC DNA]</scope>
    <source>
        <strain evidence="6 7">NZP2014</strain>
    </source>
</reference>
<dbReference type="RefSeq" id="WP_081294103.1">
    <property type="nucleotide sequence ID" value="NZ_CP033361.1"/>
</dbReference>
<dbReference type="SMART" id="SM00344">
    <property type="entry name" value="HTH_ASNC"/>
    <property type="match status" value="1"/>
</dbReference>
<evidence type="ECO:0000259" key="4">
    <source>
        <dbReference type="Pfam" id="PF01037"/>
    </source>
</evidence>
<keyword evidence="3" id="KW-0804">Transcription</keyword>
<dbReference type="InterPro" id="IPR011008">
    <property type="entry name" value="Dimeric_a/b-barrel"/>
</dbReference>
<keyword evidence="2" id="KW-0238">DNA-binding</keyword>
<dbReference type="Gene3D" id="3.30.70.920">
    <property type="match status" value="1"/>
</dbReference>
<sequence length="168" mass="18712">MGNEMWDFVSTSDLDDTEQAVLSQLKVDGRMSSVDIAKRIGVTEATVRRKMARVLEDPDICIQAVVRPLRSDVGIAAIVGFDVDREHIISVARKLSEYSFVDSVYAMTGPFDIIIQLTLPSTTSLHDFLVSELANVPGIKDSESYMIGRVFKHSGRAYQRSKTEEKRG</sequence>
<feature type="domain" description="HTH asnC-type" evidence="5">
    <location>
        <begin position="14"/>
        <end position="53"/>
    </location>
</feature>
<evidence type="ECO:0000256" key="3">
    <source>
        <dbReference type="ARBA" id="ARBA00023163"/>
    </source>
</evidence>
<dbReference type="GO" id="GO:0005829">
    <property type="term" value="C:cytosol"/>
    <property type="evidence" value="ECO:0007669"/>
    <property type="project" value="TreeGrafter"/>
</dbReference>
<dbReference type="InterPro" id="IPR036390">
    <property type="entry name" value="WH_DNA-bd_sf"/>
</dbReference>
<proteinExistence type="predicted"/>
<evidence type="ECO:0000256" key="2">
    <source>
        <dbReference type="ARBA" id="ARBA00023125"/>
    </source>
</evidence>
<keyword evidence="1" id="KW-0805">Transcription regulation</keyword>
<gene>
    <name evidence="6" type="ORF">EB233_06965</name>
</gene>
<dbReference type="InterPro" id="IPR019888">
    <property type="entry name" value="Tscrpt_reg_AsnC-like"/>
</dbReference>
<dbReference type="KEGG" id="merd:EB233_06965"/>
<dbReference type="Proteomes" id="UP000503339">
    <property type="component" value="Chromosome"/>
</dbReference>
<evidence type="ECO:0000313" key="7">
    <source>
        <dbReference type="Proteomes" id="UP000503339"/>
    </source>
</evidence>
<dbReference type="InterPro" id="IPR036388">
    <property type="entry name" value="WH-like_DNA-bd_sf"/>
</dbReference>
<dbReference type="GO" id="GO:0043565">
    <property type="term" value="F:sequence-specific DNA binding"/>
    <property type="evidence" value="ECO:0007669"/>
    <property type="project" value="InterPro"/>
</dbReference>
<organism evidence="6 7">
    <name type="scientific">Mesorhizobium erdmanii</name>
    <dbReference type="NCBI Taxonomy" id="1777866"/>
    <lineage>
        <taxon>Bacteria</taxon>
        <taxon>Pseudomonadati</taxon>
        <taxon>Pseudomonadota</taxon>
        <taxon>Alphaproteobacteria</taxon>
        <taxon>Hyphomicrobiales</taxon>
        <taxon>Phyllobacteriaceae</taxon>
        <taxon>Mesorhizobium</taxon>
    </lineage>
</organism>
<protein>
    <submittedName>
        <fullName evidence="6">Lrp/AsnC family transcriptional regulator</fullName>
    </submittedName>
</protein>
<dbReference type="EMBL" id="CP033361">
    <property type="protein sequence ID" value="QKC75314.1"/>
    <property type="molecule type" value="Genomic_DNA"/>
</dbReference>
<evidence type="ECO:0000313" key="6">
    <source>
        <dbReference type="EMBL" id="QKC75314.1"/>
    </source>
</evidence>
<dbReference type="Pfam" id="PF01037">
    <property type="entry name" value="AsnC_trans_reg"/>
    <property type="match status" value="1"/>
</dbReference>
<dbReference type="Pfam" id="PF13404">
    <property type="entry name" value="HTH_AsnC-type"/>
    <property type="match status" value="1"/>
</dbReference>
<dbReference type="Gene3D" id="1.10.10.10">
    <property type="entry name" value="Winged helix-like DNA-binding domain superfamily/Winged helix DNA-binding domain"/>
    <property type="match status" value="1"/>
</dbReference>
<dbReference type="PRINTS" id="PR00033">
    <property type="entry name" value="HTHASNC"/>
</dbReference>
<dbReference type="PANTHER" id="PTHR30154">
    <property type="entry name" value="LEUCINE-RESPONSIVE REGULATORY PROTEIN"/>
    <property type="match status" value="1"/>
</dbReference>
<accession>A0A6M7UDJ2</accession>
<dbReference type="SUPFAM" id="SSF46785">
    <property type="entry name" value="Winged helix' DNA-binding domain"/>
    <property type="match status" value="1"/>
</dbReference>